<name>A0A183DBI2_9BILA</name>
<evidence type="ECO:0000256" key="1">
    <source>
        <dbReference type="ARBA" id="ARBA00004141"/>
    </source>
</evidence>
<evidence type="ECO:0000256" key="3">
    <source>
        <dbReference type="ARBA" id="ARBA00022989"/>
    </source>
</evidence>
<feature type="transmembrane region" description="Helical" evidence="5">
    <location>
        <begin position="76"/>
        <end position="99"/>
    </location>
</feature>
<dbReference type="PROSITE" id="PS50261">
    <property type="entry name" value="G_PROTEIN_RECEP_F2_4"/>
    <property type="match status" value="1"/>
</dbReference>
<evidence type="ECO:0000256" key="4">
    <source>
        <dbReference type="ARBA" id="ARBA00023136"/>
    </source>
</evidence>
<accession>A0A183DBI2</accession>
<dbReference type="Pfam" id="PF00002">
    <property type="entry name" value="7tm_2"/>
    <property type="match status" value="1"/>
</dbReference>
<keyword evidence="3 5" id="KW-1133">Transmembrane helix</keyword>
<proteinExistence type="predicted"/>
<dbReference type="GO" id="GO:0004930">
    <property type="term" value="F:G protein-coupled receptor activity"/>
    <property type="evidence" value="ECO:0007669"/>
    <property type="project" value="InterPro"/>
</dbReference>
<evidence type="ECO:0000256" key="2">
    <source>
        <dbReference type="ARBA" id="ARBA00022692"/>
    </source>
</evidence>
<dbReference type="GO" id="GO:0007166">
    <property type="term" value="P:cell surface receptor signaling pathway"/>
    <property type="evidence" value="ECO:0007669"/>
    <property type="project" value="InterPro"/>
</dbReference>
<evidence type="ECO:0000259" key="6">
    <source>
        <dbReference type="PROSITE" id="PS50261"/>
    </source>
</evidence>
<dbReference type="InterPro" id="IPR000832">
    <property type="entry name" value="GPCR_2_secretin-like"/>
</dbReference>
<feature type="domain" description="G-protein coupled receptors family 2 profile 2" evidence="6">
    <location>
        <begin position="1"/>
        <end position="106"/>
    </location>
</feature>
<evidence type="ECO:0000256" key="5">
    <source>
        <dbReference type="SAM" id="Phobius"/>
    </source>
</evidence>
<sequence>LWSARHTIHCNLCLCLLLAELVFVLGINRTSILVCCRAIAAALHYLFLAAFCWMLLEGYQLYLMLIQVFEKGEVKIVVYYLFAYGFPAVIVAVTAGVAWPNYGTKQ</sequence>
<dbReference type="Gene3D" id="1.20.1070.10">
    <property type="entry name" value="Rhodopsin 7-helix transmembrane proteins"/>
    <property type="match status" value="1"/>
</dbReference>
<evidence type="ECO:0000313" key="7">
    <source>
        <dbReference type="WBParaSite" id="GPUH_0000608101-mRNA-1"/>
    </source>
</evidence>
<feature type="transmembrane region" description="Helical" evidence="5">
    <location>
        <begin position="6"/>
        <end position="27"/>
    </location>
</feature>
<dbReference type="AlphaFoldDB" id="A0A183DBI2"/>
<keyword evidence="2 5" id="KW-0812">Transmembrane</keyword>
<dbReference type="WBParaSite" id="GPUH_0000608101-mRNA-1">
    <property type="protein sequence ID" value="GPUH_0000608101-mRNA-1"/>
    <property type="gene ID" value="GPUH_0000608101"/>
</dbReference>
<dbReference type="InterPro" id="IPR017981">
    <property type="entry name" value="GPCR_2-like_7TM"/>
</dbReference>
<dbReference type="PANTHER" id="PTHR12011">
    <property type="entry name" value="ADHESION G-PROTEIN COUPLED RECEPTOR"/>
    <property type="match status" value="1"/>
</dbReference>
<comment type="subcellular location">
    <subcellularLocation>
        <location evidence="1">Membrane</location>
        <topology evidence="1">Multi-pass membrane protein</topology>
    </subcellularLocation>
</comment>
<dbReference type="PANTHER" id="PTHR12011:SF347">
    <property type="entry name" value="FI21270P1-RELATED"/>
    <property type="match status" value="1"/>
</dbReference>
<keyword evidence="4 5" id="KW-0472">Membrane</keyword>
<feature type="transmembrane region" description="Helical" evidence="5">
    <location>
        <begin position="34"/>
        <end position="56"/>
    </location>
</feature>
<protein>
    <submittedName>
        <fullName evidence="7">G_PROTEIN_RECEP_F2_4 domain-containing protein</fullName>
    </submittedName>
</protein>
<dbReference type="GO" id="GO:0005886">
    <property type="term" value="C:plasma membrane"/>
    <property type="evidence" value="ECO:0007669"/>
    <property type="project" value="TreeGrafter"/>
</dbReference>
<reference evidence="7" key="1">
    <citation type="submission" date="2016-06" db="UniProtKB">
        <authorList>
            <consortium name="WormBaseParasite"/>
        </authorList>
    </citation>
    <scope>IDENTIFICATION</scope>
</reference>
<organism evidence="7">
    <name type="scientific">Gongylonema pulchrum</name>
    <dbReference type="NCBI Taxonomy" id="637853"/>
    <lineage>
        <taxon>Eukaryota</taxon>
        <taxon>Metazoa</taxon>
        <taxon>Ecdysozoa</taxon>
        <taxon>Nematoda</taxon>
        <taxon>Chromadorea</taxon>
        <taxon>Rhabditida</taxon>
        <taxon>Spirurina</taxon>
        <taxon>Spiruromorpha</taxon>
        <taxon>Spiruroidea</taxon>
        <taxon>Gongylonematidae</taxon>
        <taxon>Gongylonema</taxon>
    </lineage>
</organism>